<feature type="compositionally biased region" description="Basic and acidic residues" evidence="1">
    <location>
        <begin position="94"/>
        <end position="104"/>
    </location>
</feature>
<evidence type="ECO:0000256" key="1">
    <source>
        <dbReference type="SAM" id="MobiDB-lite"/>
    </source>
</evidence>
<feature type="domain" description="Integrase catalytic" evidence="2">
    <location>
        <begin position="1"/>
        <end position="80"/>
    </location>
</feature>
<keyword evidence="4" id="KW-1185">Reference proteome</keyword>
<dbReference type="GO" id="GO:0003676">
    <property type="term" value="F:nucleic acid binding"/>
    <property type="evidence" value="ECO:0007669"/>
    <property type="project" value="InterPro"/>
</dbReference>
<dbReference type="GO" id="GO:0015074">
    <property type="term" value="P:DNA integration"/>
    <property type="evidence" value="ECO:0007669"/>
    <property type="project" value="InterPro"/>
</dbReference>
<protein>
    <recommendedName>
        <fullName evidence="2">Integrase catalytic domain-containing protein</fullName>
    </recommendedName>
</protein>
<organism evidence="3 4">
    <name type="scientific">Photinus pyralis</name>
    <name type="common">Common eastern firefly</name>
    <name type="synonym">Lampyris pyralis</name>
    <dbReference type="NCBI Taxonomy" id="7054"/>
    <lineage>
        <taxon>Eukaryota</taxon>
        <taxon>Metazoa</taxon>
        <taxon>Ecdysozoa</taxon>
        <taxon>Arthropoda</taxon>
        <taxon>Hexapoda</taxon>
        <taxon>Insecta</taxon>
        <taxon>Pterygota</taxon>
        <taxon>Neoptera</taxon>
        <taxon>Endopterygota</taxon>
        <taxon>Coleoptera</taxon>
        <taxon>Polyphaga</taxon>
        <taxon>Elateriformia</taxon>
        <taxon>Elateroidea</taxon>
        <taxon>Lampyridae</taxon>
        <taxon>Lampyrinae</taxon>
        <taxon>Photinus</taxon>
    </lineage>
</organism>
<dbReference type="InterPro" id="IPR001584">
    <property type="entry name" value="Integrase_cat-core"/>
</dbReference>
<evidence type="ECO:0000313" key="4">
    <source>
        <dbReference type="Proteomes" id="UP000327044"/>
    </source>
</evidence>
<sequence>MKDETSSSPSIGPVRQLSKENCYAIVFQDKFTKWVEIKVWDPRMVLSDNGSQLSSHTFKPSLRKWGIRHPLSPPYIPQAKPVQRTNKVVGIPNDDPKHRCTSEK</sequence>
<dbReference type="InterPro" id="IPR012337">
    <property type="entry name" value="RNaseH-like_sf"/>
</dbReference>
<dbReference type="InParanoid" id="A0A5N4AB38"/>
<gene>
    <name evidence="3" type="ORF">PPYR_11371</name>
</gene>
<dbReference type="PROSITE" id="PS50994">
    <property type="entry name" value="INTEGRASE"/>
    <property type="match status" value="1"/>
</dbReference>
<feature type="region of interest" description="Disordered" evidence="1">
    <location>
        <begin position="74"/>
        <end position="104"/>
    </location>
</feature>
<dbReference type="SUPFAM" id="SSF53098">
    <property type="entry name" value="Ribonuclease H-like"/>
    <property type="match status" value="1"/>
</dbReference>
<dbReference type="Proteomes" id="UP000327044">
    <property type="component" value="Unassembled WGS sequence"/>
</dbReference>
<accession>A0A5N4AB38</accession>
<dbReference type="AlphaFoldDB" id="A0A5N4AB38"/>
<evidence type="ECO:0000259" key="2">
    <source>
        <dbReference type="PROSITE" id="PS50994"/>
    </source>
</evidence>
<reference evidence="3 4" key="1">
    <citation type="journal article" date="2018" name="Elife">
        <title>Firefly genomes illuminate parallel origins of bioluminescence in beetles.</title>
        <authorList>
            <person name="Fallon T.R."/>
            <person name="Lower S.E."/>
            <person name="Chang C.H."/>
            <person name="Bessho-Uehara M."/>
            <person name="Martin G.J."/>
            <person name="Bewick A.J."/>
            <person name="Behringer M."/>
            <person name="Debat H.J."/>
            <person name="Wong I."/>
            <person name="Day J.C."/>
            <person name="Suvorov A."/>
            <person name="Silva C.J."/>
            <person name="Stanger-Hall K.F."/>
            <person name="Hall D.W."/>
            <person name="Schmitz R.J."/>
            <person name="Nelson D.R."/>
            <person name="Lewis S.M."/>
            <person name="Shigenobu S."/>
            <person name="Bybee S.M."/>
            <person name="Larracuente A.M."/>
            <person name="Oba Y."/>
            <person name="Weng J.K."/>
        </authorList>
    </citation>
    <scope>NUCLEOTIDE SEQUENCE [LARGE SCALE GENOMIC DNA]</scope>
    <source>
        <strain evidence="3">1611_PpyrPB1</strain>
        <tissue evidence="3">Whole body</tissue>
    </source>
</reference>
<dbReference type="InterPro" id="IPR036397">
    <property type="entry name" value="RNaseH_sf"/>
</dbReference>
<dbReference type="Gene3D" id="3.30.420.10">
    <property type="entry name" value="Ribonuclease H-like superfamily/Ribonuclease H"/>
    <property type="match status" value="1"/>
</dbReference>
<name>A0A5N4AB38_PHOPY</name>
<comment type="caution">
    <text evidence="3">The sequence shown here is derived from an EMBL/GenBank/DDBJ whole genome shotgun (WGS) entry which is preliminary data.</text>
</comment>
<evidence type="ECO:0000313" key="3">
    <source>
        <dbReference type="EMBL" id="KAB0794532.1"/>
    </source>
</evidence>
<proteinExistence type="predicted"/>
<dbReference type="EMBL" id="VVIM01000008">
    <property type="protein sequence ID" value="KAB0794532.1"/>
    <property type="molecule type" value="Genomic_DNA"/>
</dbReference>